<dbReference type="InterPro" id="IPR003748">
    <property type="entry name" value="DUF169"/>
</dbReference>
<proteinExistence type="predicted"/>
<accession>A0A9E7PM45</accession>
<dbReference type="Proteomes" id="UP001060368">
    <property type="component" value="Chromosome"/>
</dbReference>
<evidence type="ECO:0000313" key="1">
    <source>
        <dbReference type="EMBL" id="UUX92395.1"/>
    </source>
</evidence>
<sequence>MADEMRTKIDYETISKTLVDNLHLRIKPVAVKFAKSEDAIPENVPEIEEAARHCQMVVSAGKEDKIFYAKPDRHLCAGGAWALGLKELTPTLQSGEFYYKLGKFDTWAACSRTISSIPRIKNPVGDKPVTYASLYAPLDKTPFDPHVVVVIAQPISLLKFAQSVLYHTGGRFKAEFSGIQSVCADACAQPYMTGEPNVSLGCDGSRKFSGIEDDLMVMGIPVEKLDEIATALTIVVGAAGSKK</sequence>
<dbReference type="EMBL" id="CP096115">
    <property type="protein sequence ID" value="UUX92395.1"/>
    <property type="molecule type" value="Genomic_DNA"/>
</dbReference>
<reference evidence="1" key="1">
    <citation type="submission" date="2022-04" db="EMBL/GenBank/DDBJ databases">
        <title>Complete genome of Methanoplanus endosymbiosus DSM 3599.</title>
        <authorList>
            <person name="Chen S.-C."/>
            <person name="You Y.-T."/>
            <person name="Zhou Y.-Z."/>
            <person name="Lai M.-C."/>
        </authorList>
    </citation>
    <scope>NUCLEOTIDE SEQUENCE</scope>
    <source>
        <strain evidence="1">DSM 3599</strain>
    </source>
</reference>
<dbReference type="KEGG" id="mend:L6E24_13820"/>
<organism evidence="1 2">
    <name type="scientific">Methanoplanus endosymbiosus</name>
    <dbReference type="NCBI Taxonomy" id="33865"/>
    <lineage>
        <taxon>Archaea</taxon>
        <taxon>Methanobacteriati</taxon>
        <taxon>Methanobacteriota</taxon>
        <taxon>Stenosarchaea group</taxon>
        <taxon>Methanomicrobia</taxon>
        <taxon>Methanomicrobiales</taxon>
        <taxon>Methanomicrobiaceae</taxon>
        <taxon>Methanoplanus</taxon>
    </lineage>
</organism>
<dbReference type="PANTHER" id="PTHR37954">
    <property type="entry name" value="BLL4979 PROTEIN"/>
    <property type="match status" value="1"/>
</dbReference>
<dbReference type="RefSeq" id="WP_257742544.1">
    <property type="nucleotide sequence ID" value="NZ_CP096115.1"/>
</dbReference>
<name>A0A9E7PM45_9EURY</name>
<evidence type="ECO:0000313" key="2">
    <source>
        <dbReference type="Proteomes" id="UP001060368"/>
    </source>
</evidence>
<dbReference type="GeneID" id="74308802"/>
<dbReference type="AlphaFoldDB" id="A0A9E7PM45"/>
<gene>
    <name evidence="1" type="ORF">L6E24_13820</name>
</gene>
<dbReference type="Pfam" id="PF02596">
    <property type="entry name" value="DUF169"/>
    <property type="match status" value="1"/>
</dbReference>
<keyword evidence="2" id="KW-1185">Reference proteome</keyword>
<protein>
    <submittedName>
        <fullName evidence="1">DUF169 domain-containing protein</fullName>
    </submittedName>
</protein>
<dbReference type="PANTHER" id="PTHR37954:SF3">
    <property type="entry name" value="DUF169 DOMAIN-CONTAINING PROTEIN"/>
    <property type="match status" value="1"/>
</dbReference>